<dbReference type="RefSeq" id="WP_380774810.1">
    <property type="nucleotide sequence ID" value="NZ_JBHUEO010000049.1"/>
</dbReference>
<gene>
    <name evidence="5" type="ORF">ACFSCZ_14470</name>
</gene>
<dbReference type="EMBL" id="JBHUEO010000049">
    <property type="protein sequence ID" value="MFD1707927.1"/>
    <property type="molecule type" value="Genomic_DNA"/>
</dbReference>
<name>A0ABW4KIF9_9BACI</name>
<proteinExistence type="inferred from homology"/>
<evidence type="ECO:0000256" key="2">
    <source>
        <dbReference type="ARBA" id="ARBA00022448"/>
    </source>
</evidence>
<dbReference type="PANTHER" id="PTHR33376">
    <property type="match status" value="1"/>
</dbReference>
<dbReference type="PROSITE" id="PS51257">
    <property type="entry name" value="PROKAR_LIPOPROTEIN"/>
    <property type="match status" value="1"/>
</dbReference>
<dbReference type="InterPro" id="IPR018389">
    <property type="entry name" value="DctP_fam"/>
</dbReference>
<feature type="signal peptide" evidence="4">
    <location>
        <begin position="1"/>
        <end position="24"/>
    </location>
</feature>
<keyword evidence="6" id="KW-1185">Reference proteome</keyword>
<organism evidence="5 6">
    <name type="scientific">Siminovitchia sediminis</name>
    <dbReference type="NCBI Taxonomy" id="1274353"/>
    <lineage>
        <taxon>Bacteria</taxon>
        <taxon>Bacillati</taxon>
        <taxon>Bacillota</taxon>
        <taxon>Bacilli</taxon>
        <taxon>Bacillales</taxon>
        <taxon>Bacillaceae</taxon>
        <taxon>Siminovitchia</taxon>
    </lineage>
</organism>
<dbReference type="InterPro" id="IPR038404">
    <property type="entry name" value="TRAP_DctP_sf"/>
</dbReference>
<comment type="caution">
    <text evidence="5">The sequence shown here is derived from an EMBL/GenBank/DDBJ whole genome shotgun (WGS) entry which is preliminary data.</text>
</comment>
<dbReference type="Pfam" id="PF03480">
    <property type="entry name" value="DctP"/>
    <property type="match status" value="1"/>
</dbReference>
<feature type="chain" id="PRO_5045772542" evidence="4">
    <location>
        <begin position="25"/>
        <end position="344"/>
    </location>
</feature>
<protein>
    <submittedName>
        <fullName evidence="5">TRAP transporter substrate-binding protein</fullName>
    </submittedName>
</protein>
<evidence type="ECO:0000313" key="5">
    <source>
        <dbReference type="EMBL" id="MFD1707927.1"/>
    </source>
</evidence>
<dbReference type="Proteomes" id="UP001597301">
    <property type="component" value="Unassembled WGS sequence"/>
</dbReference>
<evidence type="ECO:0000256" key="1">
    <source>
        <dbReference type="ARBA" id="ARBA00009023"/>
    </source>
</evidence>
<keyword evidence="2" id="KW-0813">Transport</keyword>
<dbReference type="PANTHER" id="PTHR33376:SF7">
    <property type="entry name" value="C4-DICARBOXYLATE-BINDING PROTEIN DCTB"/>
    <property type="match status" value="1"/>
</dbReference>
<keyword evidence="3 4" id="KW-0732">Signal</keyword>
<comment type="similarity">
    <text evidence="1">Belongs to the bacterial solute-binding protein 7 family.</text>
</comment>
<evidence type="ECO:0000313" key="6">
    <source>
        <dbReference type="Proteomes" id="UP001597301"/>
    </source>
</evidence>
<dbReference type="NCBIfam" id="NF037995">
    <property type="entry name" value="TRAP_S1"/>
    <property type="match status" value="1"/>
</dbReference>
<sequence>MAFKKMGVGLLVFVLLMIAGCSNSNESSSAESAGSDSKETVNIDFSLFPSENDMFSVYFRDWAKQIEEETDGRVTITPYYSGQLSSLFETLDSVRNGTVDGGLLSAGAISGDIASMGLLEVFGVFQNGEDFRGFYDESGEFLHQIFQDNGVQLSMWTTGGNQFLFLDQDEFLKSPDQFDGLKFRTAGKWQAEQVEELGATPLTLDPGELYLALQNRTVDTTAQTVNLTEAFKLYEVAPKLSLAKLALNANFFVFNPDVWSKISEEDQETIQNISKEMGMNSYEFFIEKENEILENIQNNGAELYTLTDEEHAVLLDKFQAVIPEIAESVGDEGKELHEILKKYQ</sequence>
<reference evidence="6" key="1">
    <citation type="journal article" date="2019" name="Int. J. Syst. Evol. Microbiol.">
        <title>The Global Catalogue of Microorganisms (GCM) 10K type strain sequencing project: providing services to taxonomists for standard genome sequencing and annotation.</title>
        <authorList>
            <consortium name="The Broad Institute Genomics Platform"/>
            <consortium name="The Broad Institute Genome Sequencing Center for Infectious Disease"/>
            <person name="Wu L."/>
            <person name="Ma J."/>
        </authorList>
    </citation>
    <scope>NUCLEOTIDE SEQUENCE [LARGE SCALE GENOMIC DNA]</scope>
    <source>
        <strain evidence="6">CGMCC 1.12295</strain>
    </source>
</reference>
<evidence type="ECO:0000256" key="3">
    <source>
        <dbReference type="ARBA" id="ARBA00022729"/>
    </source>
</evidence>
<dbReference type="CDD" id="cd13603">
    <property type="entry name" value="PBP2_TRAP_Siap_TeaA_like"/>
    <property type="match status" value="1"/>
</dbReference>
<dbReference type="Gene3D" id="3.40.190.170">
    <property type="entry name" value="Bacterial extracellular solute-binding protein, family 7"/>
    <property type="match status" value="1"/>
</dbReference>
<evidence type="ECO:0000256" key="4">
    <source>
        <dbReference type="SAM" id="SignalP"/>
    </source>
</evidence>
<accession>A0ABW4KIF9</accession>